<evidence type="ECO:0000313" key="2">
    <source>
        <dbReference type="EMBL" id="ODM15200.1"/>
    </source>
</evidence>
<evidence type="ECO:0000313" key="3">
    <source>
        <dbReference type="Proteomes" id="UP000094569"/>
    </source>
</evidence>
<dbReference type="OrthoDB" id="4516487at2759"/>
<evidence type="ECO:0000256" key="1">
    <source>
        <dbReference type="SAM" id="MobiDB-lite"/>
    </source>
</evidence>
<protein>
    <submittedName>
        <fullName evidence="2">Uncharacterized protein</fullName>
    </submittedName>
</protein>
<feature type="compositionally biased region" description="Basic residues" evidence="1">
    <location>
        <begin position="83"/>
        <end position="95"/>
    </location>
</feature>
<organism evidence="2 3">
    <name type="scientific">Aspergillus cristatus</name>
    <name type="common">Chinese Fuzhuan brick tea-fermentation fungus</name>
    <name type="synonym">Eurotium cristatum</name>
    <dbReference type="NCBI Taxonomy" id="573508"/>
    <lineage>
        <taxon>Eukaryota</taxon>
        <taxon>Fungi</taxon>
        <taxon>Dikarya</taxon>
        <taxon>Ascomycota</taxon>
        <taxon>Pezizomycotina</taxon>
        <taxon>Eurotiomycetes</taxon>
        <taxon>Eurotiomycetidae</taxon>
        <taxon>Eurotiales</taxon>
        <taxon>Aspergillaceae</taxon>
        <taxon>Aspergillus</taxon>
        <taxon>Aspergillus subgen. Aspergillus</taxon>
    </lineage>
</organism>
<accession>A0A1E3B2L9</accession>
<comment type="caution">
    <text evidence="2">The sequence shown here is derived from an EMBL/GenBank/DDBJ whole genome shotgun (WGS) entry which is preliminary data.</text>
</comment>
<dbReference type="Proteomes" id="UP000094569">
    <property type="component" value="Unassembled WGS sequence"/>
</dbReference>
<name>A0A1E3B2L9_ASPCR</name>
<reference evidence="2 3" key="1">
    <citation type="journal article" date="2016" name="BMC Genomics">
        <title>Comparative genomic and transcriptomic analyses of the Fuzhuan brick tea-fermentation fungus Aspergillus cristatus.</title>
        <authorList>
            <person name="Ge Y."/>
            <person name="Wang Y."/>
            <person name="Liu Y."/>
            <person name="Tan Y."/>
            <person name="Ren X."/>
            <person name="Zhang X."/>
            <person name="Hyde K.D."/>
            <person name="Liu Y."/>
            <person name="Liu Z."/>
        </authorList>
    </citation>
    <scope>NUCLEOTIDE SEQUENCE [LARGE SCALE GENOMIC DNA]</scope>
    <source>
        <strain evidence="2 3">GZAAS20.1005</strain>
    </source>
</reference>
<proteinExistence type="predicted"/>
<sequence>MEALRPHGGGMSHASPPGIGNVASKFAETQDMPVTPTPARWRSGYMMQPVINDSSMESASMDEDEDQEHWQPQGPSRTPSRASKARSGVRQRKILQKSLIGRPKHQTSLLDASKHAQVLVGALEAAQTQQQEICQIVQEQVQAHLAEELSNWRAEQQAHEGLYLEQISKLELEVSKLRTELTEAQHAIQ</sequence>
<dbReference type="STRING" id="573508.A0A1E3B2L9"/>
<keyword evidence="3" id="KW-1185">Reference proteome</keyword>
<dbReference type="EMBL" id="JXNT01000018">
    <property type="protein sequence ID" value="ODM15200.1"/>
    <property type="molecule type" value="Genomic_DNA"/>
</dbReference>
<feature type="region of interest" description="Disordered" evidence="1">
    <location>
        <begin position="1"/>
        <end position="95"/>
    </location>
</feature>
<gene>
    <name evidence="2" type="ORF">SI65_09439</name>
</gene>
<dbReference type="VEuPathDB" id="FungiDB:SI65_09439"/>
<dbReference type="AlphaFoldDB" id="A0A1E3B2L9"/>